<gene>
    <name evidence="1" type="ORF">UT24_C0011G0005</name>
</gene>
<name>A0A0G0QFN9_9BACT</name>
<dbReference type="EMBL" id="LBWB01000011">
    <property type="protein sequence ID" value="KKR00552.1"/>
    <property type="molecule type" value="Genomic_DNA"/>
</dbReference>
<dbReference type="Proteomes" id="UP000033881">
    <property type="component" value="Unassembled WGS sequence"/>
</dbReference>
<sequence>MSETLWETLAAQQGDAIDFLAEETFLVWLRGMTEQGWRIQFGTQRESGIYRYGDFFDPINDTLRENVPGLRDHPFVGVDFRPGKIIMLWFHSTYSIKIHLYQYGLSWALIILNLSSASKKVIWRRTQLMENMKKGLKQLHVKVQNDYGHSTQASKIYNQFMSVYGSYTDHFIHDDDMWESLRKIEVFADHQGE</sequence>
<accession>A0A0G0QFN9</accession>
<dbReference type="AlphaFoldDB" id="A0A0G0QFN9"/>
<reference evidence="1 2" key="1">
    <citation type="journal article" date="2015" name="Nature">
        <title>rRNA introns, odd ribosomes, and small enigmatic genomes across a large radiation of phyla.</title>
        <authorList>
            <person name="Brown C.T."/>
            <person name="Hug L.A."/>
            <person name="Thomas B.C."/>
            <person name="Sharon I."/>
            <person name="Castelle C.J."/>
            <person name="Singh A."/>
            <person name="Wilkins M.J."/>
            <person name="Williams K.H."/>
            <person name="Banfield J.F."/>
        </authorList>
    </citation>
    <scope>NUCLEOTIDE SEQUENCE [LARGE SCALE GENOMIC DNA]</scope>
</reference>
<dbReference type="STRING" id="1618574.UT24_C0011G0005"/>
<proteinExistence type="predicted"/>
<evidence type="ECO:0000313" key="1">
    <source>
        <dbReference type="EMBL" id="KKR00552.1"/>
    </source>
</evidence>
<organism evidence="1 2">
    <name type="scientific">Candidatus Woesebacteria bacterium GW2011_GWB1_39_12</name>
    <dbReference type="NCBI Taxonomy" id="1618574"/>
    <lineage>
        <taxon>Bacteria</taxon>
        <taxon>Candidatus Woeseibacteriota</taxon>
    </lineage>
</organism>
<protein>
    <submittedName>
        <fullName evidence="1">Uncharacterized protein</fullName>
    </submittedName>
</protein>
<comment type="caution">
    <text evidence="1">The sequence shown here is derived from an EMBL/GenBank/DDBJ whole genome shotgun (WGS) entry which is preliminary data.</text>
</comment>
<evidence type="ECO:0000313" key="2">
    <source>
        <dbReference type="Proteomes" id="UP000033881"/>
    </source>
</evidence>